<evidence type="ECO:0000313" key="2">
    <source>
        <dbReference type="EMBL" id="ELR14655.1"/>
    </source>
</evidence>
<evidence type="ECO:0000313" key="3">
    <source>
        <dbReference type="Proteomes" id="UP000011083"/>
    </source>
</evidence>
<name>L8GNM3_ACACF</name>
<keyword evidence="1" id="KW-0732">Signal</keyword>
<feature type="signal peptide" evidence="1">
    <location>
        <begin position="1"/>
        <end position="23"/>
    </location>
</feature>
<dbReference type="RefSeq" id="XP_004336668.1">
    <property type="nucleotide sequence ID" value="XM_004336620.1"/>
</dbReference>
<gene>
    <name evidence="2" type="ORF">ACA1_066960</name>
</gene>
<feature type="chain" id="PRO_5003989925" evidence="1">
    <location>
        <begin position="24"/>
        <end position="398"/>
    </location>
</feature>
<keyword evidence="3" id="KW-1185">Reference proteome</keyword>
<reference evidence="2 3" key="1">
    <citation type="journal article" date="2013" name="Genome Biol.">
        <title>Genome of Acanthamoeba castellanii highlights extensive lateral gene transfer and early evolution of tyrosine kinase signaling.</title>
        <authorList>
            <person name="Clarke M."/>
            <person name="Lohan A.J."/>
            <person name="Liu B."/>
            <person name="Lagkouvardos I."/>
            <person name="Roy S."/>
            <person name="Zafar N."/>
            <person name="Bertelli C."/>
            <person name="Schilde C."/>
            <person name="Kianianmomeni A."/>
            <person name="Burglin T.R."/>
            <person name="Frech C."/>
            <person name="Turcotte B."/>
            <person name="Kopec K.O."/>
            <person name="Synnott J.M."/>
            <person name="Choo C."/>
            <person name="Paponov I."/>
            <person name="Finkler A."/>
            <person name="Soon Heng Tan C."/>
            <person name="Hutchins A.P."/>
            <person name="Weinmeier T."/>
            <person name="Rattei T."/>
            <person name="Chu J.S."/>
            <person name="Gimenez G."/>
            <person name="Irimia M."/>
            <person name="Rigden D.J."/>
            <person name="Fitzpatrick D.A."/>
            <person name="Lorenzo-Morales J."/>
            <person name="Bateman A."/>
            <person name="Chiu C.H."/>
            <person name="Tang P."/>
            <person name="Hegemann P."/>
            <person name="Fromm H."/>
            <person name="Raoult D."/>
            <person name="Greub G."/>
            <person name="Miranda-Saavedra D."/>
            <person name="Chen N."/>
            <person name="Nash P."/>
            <person name="Ginger M.L."/>
            <person name="Horn M."/>
            <person name="Schaap P."/>
            <person name="Caler L."/>
            <person name="Loftus B."/>
        </authorList>
    </citation>
    <scope>NUCLEOTIDE SEQUENCE [LARGE SCALE GENOMIC DNA]</scope>
    <source>
        <strain evidence="2 3">Neff</strain>
    </source>
</reference>
<organism evidence="2 3">
    <name type="scientific">Acanthamoeba castellanii (strain ATCC 30010 / Neff)</name>
    <dbReference type="NCBI Taxonomy" id="1257118"/>
    <lineage>
        <taxon>Eukaryota</taxon>
        <taxon>Amoebozoa</taxon>
        <taxon>Discosea</taxon>
        <taxon>Longamoebia</taxon>
        <taxon>Centramoebida</taxon>
        <taxon>Acanthamoebidae</taxon>
        <taxon>Acanthamoeba</taxon>
    </lineage>
</organism>
<sequence>MFSSSSLIAVLLALACCLAVARATGATHRPTFSDAVVRANTTGDLSGVWSVYDDSGETYAVKFVQQGNQLLLPSTKSASVPYSIKATLYGGYGLGQGALWQANNPNVFCSYTNVVVDVVDAGFMKITWFPDPPVSGCRGVASSEVLEHKVCRTGADHVGRERVAAAHLRREHGRVGDLEVAHADHLAYYDQLWWREDWSTIDPGRSYGGIARCPRCLKSLYSSIESDAYLKRKTPTTSGGTPHEAVGDARKKTQYGLPRVVRITHANKDDVHYIGRAWVKGGYNLEESMWHNPYFIKKDATPQEREACRFARELGQRVIGALGDSDSEEDDNFIDMEDGAVDEDHLKDHIEKEILNVDWQFGPLNPTFRWRWPSVDIECDLPPERKTKRAFASGAWRA</sequence>
<proteinExistence type="predicted"/>
<dbReference type="Proteomes" id="UP000011083">
    <property type="component" value="Unassembled WGS sequence"/>
</dbReference>
<dbReference type="GeneID" id="14915223"/>
<dbReference type="VEuPathDB" id="AmoebaDB:ACA1_066960"/>
<evidence type="ECO:0000256" key="1">
    <source>
        <dbReference type="SAM" id="SignalP"/>
    </source>
</evidence>
<protein>
    <submittedName>
        <fullName evidence="2">Uncharacterized protein</fullName>
    </submittedName>
</protein>
<dbReference type="EMBL" id="KB008048">
    <property type="protein sequence ID" value="ELR14655.1"/>
    <property type="molecule type" value="Genomic_DNA"/>
</dbReference>
<accession>L8GNM3</accession>
<dbReference type="AlphaFoldDB" id="L8GNM3"/>
<dbReference type="KEGG" id="acan:ACA1_066960"/>